<comment type="caution">
    <text evidence="1">The sequence shown here is derived from an EMBL/GenBank/DDBJ whole genome shotgun (WGS) entry which is preliminary data.</text>
</comment>
<gene>
    <name evidence="1" type="ORF">GCM10023183_18060</name>
</gene>
<accession>A0ABP8FIJ7</accession>
<sequence>MVTVYQIKQTVRSTRASAATVPEFAFKQQTHHQAITELEPKPVLILSASVVSLPQAGLLSPEYNSSAKGRDGAPRP</sequence>
<reference evidence="2" key="1">
    <citation type="journal article" date="2019" name="Int. J. Syst. Evol. Microbiol.">
        <title>The Global Catalogue of Microorganisms (GCM) 10K type strain sequencing project: providing services to taxonomists for standard genome sequencing and annotation.</title>
        <authorList>
            <consortium name="The Broad Institute Genomics Platform"/>
            <consortium name="The Broad Institute Genome Sequencing Center for Infectious Disease"/>
            <person name="Wu L."/>
            <person name="Ma J."/>
        </authorList>
    </citation>
    <scope>NUCLEOTIDE SEQUENCE [LARGE SCALE GENOMIC DNA]</scope>
    <source>
        <strain evidence="2">JCM 17917</strain>
    </source>
</reference>
<dbReference type="Proteomes" id="UP001501844">
    <property type="component" value="Unassembled WGS sequence"/>
</dbReference>
<evidence type="ECO:0000313" key="2">
    <source>
        <dbReference type="Proteomes" id="UP001501844"/>
    </source>
</evidence>
<dbReference type="RefSeq" id="WP_345164846.1">
    <property type="nucleotide sequence ID" value="NZ_BAABGX010000002.1"/>
</dbReference>
<name>A0ABP8FIJ7_9BACT</name>
<protein>
    <submittedName>
        <fullName evidence="1">Uncharacterized protein</fullName>
    </submittedName>
</protein>
<proteinExistence type="predicted"/>
<evidence type="ECO:0000313" key="1">
    <source>
        <dbReference type="EMBL" id="GAA4304616.1"/>
    </source>
</evidence>
<organism evidence="1 2">
    <name type="scientific">Nibribacter koreensis</name>
    <dbReference type="NCBI Taxonomy" id="1084519"/>
    <lineage>
        <taxon>Bacteria</taxon>
        <taxon>Pseudomonadati</taxon>
        <taxon>Bacteroidota</taxon>
        <taxon>Cytophagia</taxon>
        <taxon>Cytophagales</taxon>
        <taxon>Hymenobacteraceae</taxon>
        <taxon>Nibribacter</taxon>
    </lineage>
</organism>
<dbReference type="EMBL" id="BAABGX010000002">
    <property type="protein sequence ID" value="GAA4304616.1"/>
    <property type="molecule type" value="Genomic_DNA"/>
</dbReference>
<keyword evidence="2" id="KW-1185">Reference proteome</keyword>